<dbReference type="EMBL" id="AKCT01000202">
    <property type="protein sequence ID" value="EKV11572.1"/>
    <property type="molecule type" value="Genomic_DNA"/>
</dbReference>
<dbReference type="OrthoDB" id="2139348at2759"/>
<dbReference type="AlphaFoldDB" id="K9FSV3"/>
<dbReference type="Proteomes" id="UP000009882">
    <property type="component" value="Unassembled WGS sequence"/>
</dbReference>
<dbReference type="HOGENOM" id="CLU_2455427_0_0_1"/>
<dbReference type="InParanoid" id="K9FSV3"/>
<sequence length="89" mass="10309">MSTHDRKNLVTPLGTSLHGQNIDQFNPNIPIHWVIATIVRLQLSKAWLATRFQSEKSNVNLFRYDDRVFETAFKLVQFSYLLQTNEGTS</sequence>
<organism evidence="1 2">
    <name type="scientific">Penicillium digitatum (strain PHI26 / CECT 20796)</name>
    <name type="common">Green mold</name>
    <dbReference type="NCBI Taxonomy" id="1170229"/>
    <lineage>
        <taxon>Eukaryota</taxon>
        <taxon>Fungi</taxon>
        <taxon>Dikarya</taxon>
        <taxon>Ascomycota</taxon>
        <taxon>Pezizomycotina</taxon>
        <taxon>Eurotiomycetes</taxon>
        <taxon>Eurotiomycetidae</taxon>
        <taxon>Eurotiales</taxon>
        <taxon>Aspergillaceae</taxon>
        <taxon>Penicillium</taxon>
    </lineage>
</organism>
<evidence type="ECO:0000313" key="1">
    <source>
        <dbReference type="EMBL" id="EKV11572.1"/>
    </source>
</evidence>
<accession>K9FSV3</accession>
<reference evidence="2" key="1">
    <citation type="journal article" date="2012" name="BMC Genomics">
        <title>Genome sequence of the necrotrophic fungus Penicillium digitatum, the main postharvest pathogen of citrus.</title>
        <authorList>
            <person name="Marcet-Houben M."/>
            <person name="Ballester A.-R."/>
            <person name="de la Fuente B."/>
            <person name="Harries E."/>
            <person name="Marcos J.F."/>
            <person name="Gonzalez-Candelas L."/>
            <person name="Gabaldon T."/>
        </authorList>
    </citation>
    <scope>NUCLEOTIDE SEQUENCE [LARGE SCALE GENOMIC DNA]</scope>
    <source>
        <strain evidence="2">PHI26 / CECT 20796</strain>
    </source>
</reference>
<evidence type="ECO:0000313" key="2">
    <source>
        <dbReference type="Proteomes" id="UP000009882"/>
    </source>
</evidence>
<comment type="caution">
    <text evidence="1">The sequence shown here is derived from an EMBL/GenBank/DDBJ whole genome shotgun (WGS) entry which is preliminary data.</text>
</comment>
<proteinExistence type="predicted"/>
<name>K9FSV3_PEND2</name>
<gene>
    <name evidence="1" type="ORF">PDIG_49280</name>
</gene>
<keyword evidence="2" id="KW-1185">Reference proteome</keyword>
<protein>
    <submittedName>
        <fullName evidence="1">C6 transcription factor</fullName>
    </submittedName>
</protein>